<dbReference type="InterPro" id="IPR027417">
    <property type="entry name" value="P-loop_NTPase"/>
</dbReference>
<dbReference type="AlphaFoldDB" id="A0A848J4C9"/>
<feature type="domain" description="ABC transmembrane type-1" evidence="9">
    <location>
        <begin position="20"/>
        <end position="342"/>
    </location>
</feature>
<evidence type="ECO:0000259" key="8">
    <source>
        <dbReference type="PROSITE" id="PS50893"/>
    </source>
</evidence>
<dbReference type="PROSITE" id="PS50929">
    <property type="entry name" value="ABC_TM1F"/>
    <property type="match status" value="1"/>
</dbReference>
<accession>A0A848J4C9</accession>
<feature type="transmembrane region" description="Helical" evidence="7">
    <location>
        <begin position="287"/>
        <end position="305"/>
    </location>
</feature>
<dbReference type="FunFam" id="3.40.50.300:FF:000218">
    <property type="entry name" value="Multidrug ABC transporter ATP-binding protein"/>
    <property type="match status" value="1"/>
</dbReference>
<proteinExistence type="predicted"/>
<keyword evidence="3" id="KW-0547">Nucleotide-binding</keyword>
<dbReference type="PROSITE" id="PS00211">
    <property type="entry name" value="ABC_TRANSPORTER_1"/>
    <property type="match status" value="1"/>
</dbReference>
<keyword evidence="6 7" id="KW-0472">Membrane</keyword>
<dbReference type="PANTHER" id="PTHR43394">
    <property type="entry name" value="ATP-DEPENDENT PERMEASE MDL1, MITOCHONDRIAL"/>
    <property type="match status" value="1"/>
</dbReference>
<evidence type="ECO:0000256" key="4">
    <source>
        <dbReference type="ARBA" id="ARBA00022840"/>
    </source>
</evidence>
<dbReference type="InterPro" id="IPR036640">
    <property type="entry name" value="ABC1_TM_sf"/>
</dbReference>
<feature type="transmembrane region" description="Helical" evidence="7">
    <location>
        <begin position="93"/>
        <end position="114"/>
    </location>
</feature>
<keyword evidence="2 7" id="KW-0812">Transmembrane</keyword>
<evidence type="ECO:0000256" key="5">
    <source>
        <dbReference type="ARBA" id="ARBA00022989"/>
    </source>
</evidence>
<comment type="caution">
    <text evidence="10">The sequence shown here is derived from an EMBL/GenBank/DDBJ whole genome shotgun (WGS) entry which is preliminary data.</text>
</comment>
<dbReference type="SUPFAM" id="SSF90123">
    <property type="entry name" value="ABC transporter transmembrane region"/>
    <property type="match status" value="1"/>
</dbReference>
<dbReference type="InterPro" id="IPR011527">
    <property type="entry name" value="ABC1_TM_dom"/>
</dbReference>
<comment type="subcellular location">
    <subcellularLocation>
        <location evidence="1">Cell membrane</location>
        <topology evidence="1">Multi-pass membrane protein</topology>
    </subcellularLocation>
</comment>
<evidence type="ECO:0000259" key="9">
    <source>
        <dbReference type="PROSITE" id="PS50929"/>
    </source>
</evidence>
<dbReference type="CDD" id="cd18552">
    <property type="entry name" value="ABC_6TM_MsbA_like"/>
    <property type="match status" value="1"/>
</dbReference>
<dbReference type="Proteomes" id="UP000559010">
    <property type="component" value="Unassembled WGS sequence"/>
</dbReference>
<feature type="domain" description="ABC transporter" evidence="8">
    <location>
        <begin position="376"/>
        <end position="609"/>
    </location>
</feature>
<dbReference type="InterPro" id="IPR039421">
    <property type="entry name" value="Type_1_exporter"/>
</dbReference>
<dbReference type="SUPFAM" id="SSF52540">
    <property type="entry name" value="P-loop containing nucleoside triphosphate hydrolases"/>
    <property type="match status" value="1"/>
</dbReference>
<dbReference type="SMART" id="SM00382">
    <property type="entry name" value="AAA"/>
    <property type="match status" value="1"/>
</dbReference>
<dbReference type="PANTHER" id="PTHR43394:SF1">
    <property type="entry name" value="ATP-BINDING CASSETTE SUB-FAMILY B MEMBER 10, MITOCHONDRIAL"/>
    <property type="match status" value="1"/>
</dbReference>
<evidence type="ECO:0000256" key="2">
    <source>
        <dbReference type="ARBA" id="ARBA00022692"/>
    </source>
</evidence>
<gene>
    <name evidence="10" type="ORF">HH304_18240</name>
</gene>
<feature type="transmembrane region" description="Helical" evidence="7">
    <location>
        <begin position="20"/>
        <end position="42"/>
    </location>
</feature>
<keyword evidence="4 10" id="KW-0067">ATP-binding</keyword>
<dbReference type="PROSITE" id="PS50893">
    <property type="entry name" value="ABC_TRANSPORTER_2"/>
    <property type="match status" value="1"/>
</dbReference>
<evidence type="ECO:0000256" key="6">
    <source>
        <dbReference type="ARBA" id="ARBA00023136"/>
    </source>
</evidence>
<evidence type="ECO:0000313" key="11">
    <source>
        <dbReference type="Proteomes" id="UP000559010"/>
    </source>
</evidence>
<dbReference type="Gene3D" id="3.40.50.300">
    <property type="entry name" value="P-loop containing nucleotide triphosphate hydrolases"/>
    <property type="match status" value="1"/>
</dbReference>
<evidence type="ECO:0000256" key="3">
    <source>
        <dbReference type="ARBA" id="ARBA00022741"/>
    </source>
</evidence>
<organism evidence="10 11">
    <name type="scientific">Marinigracilibium pacificum</name>
    <dbReference type="NCBI Taxonomy" id="2729599"/>
    <lineage>
        <taxon>Bacteria</taxon>
        <taxon>Pseudomonadati</taxon>
        <taxon>Bacteroidota</taxon>
        <taxon>Cytophagia</taxon>
        <taxon>Cytophagales</taxon>
        <taxon>Flammeovirgaceae</taxon>
        <taxon>Marinigracilibium</taxon>
    </lineage>
</organism>
<feature type="transmembrane region" description="Helical" evidence="7">
    <location>
        <begin position="175"/>
        <end position="193"/>
    </location>
</feature>
<dbReference type="Pfam" id="PF00664">
    <property type="entry name" value="ABC_membrane"/>
    <property type="match status" value="1"/>
</dbReference>
<evidence type="ECO:0000256" key="1">
    <source>
        <dbReference type="ARBA" id="ARBA00004651"/>
    </source>
</evidence>
<dbReference type="InterPro" id="IPR017871">
    <property type="entry name" value="ABC_transporter-like_CS"/>
</dbReference>
<reference evidence="10 11" key="1">
    <citation type="submission" date="2020-04" db="EMBL/GenBank/DDBJ databases">
        <title>Flammeovirgaceae bacterium KN852 isolated from deep sea.</title>
        <authorList>
            <person name="Zhang D.-C."/>
        </authorList>
    </citation>
    <scope>NUCLEOTIDE SEQUENCE [LARGE SCALE GENOMIC DNA]</scope>
    <source>
        <strain evidence="10 11">KN852</strain>
    </source>
</reference>
<keyword evidence="5 7" id="KW-1133">Transmembrane helix</keyword>
<dbReference type="RefSeq" id="WP_169684719.1">
    <property type="nucleotide sequence ID" value="NZ_JABBNU010000012.1"/>
</dbReference>
<dbReference type="Gene3D" id="1.20.1560.10">
    <property type="entry name" value="ABC transporter type 1, transmembrane domain"/>
    <property type="match status" value="1"/>
</dbReference>
<dbReference type="GO" id="GO:0005886">
    <property type="term" value="C:plasma membrane"/>
    <property type="evidence" value="ECO:0007669"/>
    <property type="project" value="UniProtKB-SubCell"/>
</dbReference>
<name>A0A848J4C9_9BACT</name>
<dbReference type="Pfam" id="PF00005">
    <property type="entry name" value="ABC_tran"/>
    <property type="match status" value="1"/>
</dbReference>
<evidence type="ECO:0000313" key="10">
    <source>
        <dbReference type="EMBL" id="NMM50355.1"/>
    </source>
</evidence>
<feature type="transmembrane region" description="Helical" evidence="7">
    <location>
        <begin position="199"/>
        <end position="219"/>
    </location>
</feature>
<dbReference type="EMBL" id="JABBNU010000012">
    <property type="protein sequence ID" value="NMM50355.1"/>
    <property type="molecule type" value="Genomic_DNA"/>
</dbReference>
<dbReference type="GO" id="GO:0015421">
    <property type="term" value="F:ABC-type oligopeptide transporter activity"/>
    <property type="evidence" value="ECO:0007669"/>
    <property type="project" value="TreeGrafter"/>
</dbReference>
<keyword evidence="11" id="KW-1185">Reference proteome</keyword>
<dbReference type="InterPro" id="IPR003439">
    <property type="entry name" value="ABC_transporter-like_ATP-bd"/>
</dbReference>
<dbReference type="CDD" id="cd03251">
    <property type="entry name" value="ABCC_MsbA"/>
    <property type="match status" value="1"/>
</dbReference>
<sequence length="614" mass="68525">MKTFTRLFQYAKPIGWLTPIYIVSTLFFTVFSLFNLLSLVPIMEVLFDQIDADKLAALKQKPVWGEVGMIDYYKSLFYYNLTGYIQNVGKLRALQYICTLLVGSVFFSNLFRYISQLCVERMKVNVIRNFRTAIFDSVTGLHVGFFTNEHKGDIMSRITSDVQEVENSMMNSVKVFFKEPILIIVYFVTLFGISAKLTLYSLILLPVSGVIISAISKALKKQAIGTQTTLGKMANILEESLSGMRVIKAFNARDYINSKFEKEVNNYAGYNWKFSKRYNLAGPSSEFMGVSVVAIIILIGGTLILDGDNALEASAFFGFLAVFSQILNPAKSFTNAISSMQRGIVSADRIFELMDTENEVKNDPIAKNIESFKEGIEYKNVSFAYEKEKVINDISFTLGKGKTVALVGPSGGGKSTLADLLPRFYDPTQGNITLDGINLKDIDIESLRAQMGIVTQESILFNDTVFNNIAFGMKNVNEEDVIAAAKIANAHEFIDKLEEGYHSNIGERGTKLSGGQRQRISIARAILKNPPILILDEATSALDAESEKLVQEALTNLMKNRTSLVIAHRLSTIKHADEILVIERGQIIERGNHESLVEQDGLYAKLIQMQSLHM</sequence>
<dbReference type="GO" id="GO:0005524">
    <property type="term" value="F:ATP binding"/>
    <property type="evidence" value="ECO:0007669"/>
    <property type="project" value="UniProtKB-KW"/>
</dbReference>
<dbReference type="GO" id="GO:0016887">
    <property type="term" value="F:ATP hydrolysis activity"/>
    <property type="evidence" value="ECO:0007669"/>
    <property type="project" value="InterPro"/>
</dbReference>
<dbReference type="InterPro" id="IPR003593">
    <property type="entry name" value="AAA+_ATPase"/>
</dbReference>
<evidence type="ECO:0000256" key="7">
    <source>
        <dbReference type="SAM" id="Phobius"/>
    </source>
</evidence>
<protein>
    <submittedName>
        <fullName evidence="10">ATP-binding cassette domain-containing protein</fullName>
    </submittedName>
</protein>